<dbReference type="PANTHER" id="PTHR36449:SF1">
    <property type="entry name" value="ACETYLTRANSFERASE"/>
    <property type="match status" value="1"/>
</dbReference>
<evidence type="ECO:0000256" key="6">
    <source>
        <dbReference type="ARBA" id="ARBA00049880"/>
    </source>
</evidence>
<keyword evidence="5" id="KW-0012">Acyltransferase</keyword>
<dbReference type="AlphaFoldDB" id="A0AA43Q613"/>
<feature type="domain" description="N-acetyltransferase" evidence="7">
    <location>
        <begin position="20"/>
        <end position="167"/>
    </location>
</feature>
<reference evidence="8" key="1">
    <citation type="submission" date="2023-01" db="EMBL/GenBank/DDBJ databases">
        <title>Biogeochemical cycle of methane in antarctic sediments.</title>
        <authorList>
            <person name="Roldan D.M."/>
            <person name="Menes R.J."/>
        </authorList>
    </citation>
    <scope>NUCLEOTIDE SEQUENCE [LARGE SCALE GENOMIC DNA]</scope>
    <source>
        <strain evidence="8">K-2018 MAG008</strain>
    </source>
</reference>
<dbReference type="InterPro" id="IPR000182">
    <property type="entry name" value="GNAT_dom"/>
</dbReference>
<protein>
    <submittedName>
        <fullName evidence="8">GNAT family N-acetyltransferase</fullName>
    </submittedName>
</protein>
<proteinExistence type="inferred from homology"/>
<keyword evidence="9" id="KW-1185">Reference proteome</keyword>
<dbReference type="EMBL" id="JAQSDF010000008">
    <property type="protein sequence ID" value="MDI1230389.1"/>
    <property type="molecule type" value="Genomic_DNA"/>
</dbReference>
<dbReference type="InterPro" id="IPR016181">
    <property type="entry name" value="Acyl_CoA_acyltransferase"/>
</dbReference>
<dbReference type="Pfam" id="PF13508">
    <property type="entry name" value="Acetyltransf_7"/>
    <property type="match status" value="1"/>
</dbReference>
<keyword evidence="3" id="KW-1277">Toxin-antitoxin system</keyword>
<dbReference type="Proteomes" id="UP001160519">
    <property type="component" value="Unassembled WGS sequence"/>
</dbReference>
<evidence type="ECO:0000256" key="4">
    <source>
        <dbReference type="ARBA" id="ARBA00022679"/>
    </source>
</evidence>
<organism evidence="8 9">
    <name type="scientific">Candidatus Methylobacter titanis</name>
    <dbReference type="NCBI Taxonomy" id="3053457"/>
    <lineage>
        <taxon>Bacteria</taxon>
        <taxon>Pseudomonadati</taxon>
        <taxon>Pseudomonadota</taxon>
        <taxon>Gammaproteobacteria</taxon>
        <taxon>Methylococcales</taxon>
        <taxon>Methylococcaceae</taxon>
        <taxon>Methylobacter</taxon>
    </lineage>
</organism>
<comment type="catalytic activity">
    <reaction evidence="6">
        <text>glycyl-tRNA(Gly) + acetyl-CoA = N-acetylglycyl-tRNA(Gly) + CoA + H(+)</text>
        <dbReference type="Rhea" id="RHEA:81867"/>
        <dbReference type="Rhea" id="RHEA-COMP:9683"/>
        <dbReference type="Rhea" id="RHEA-COMP:19766"/>
        <dbReference type="ChEBI" id="CHEBI:15378"/>
        <dbReference type="ChEBI" id="CHEBI:57287"/>
        <dbReference type="ChEBI" id="CHEBI:57288"/>
        <dbReference type="ChEBI" id="CHEBI:78522"/>
        <dbReference type="ChEBI" id="CHEBI:232036"/>
    </reaction>
</comment>
<evidence type="ECO:0000313" key="9">
    <source>
        <dbReference type="Proteomes" id="UP001160519"/>
    </source>
</evidence>
<dbReference type="PANTHER" id="PTHR36449">
    <property type="entry name" value="ACETYLTRANSFERASE-RELATED"/>
    <property type="match status" value="1"/>
</dbReference>
<comment type="caution">
    <text evidence="8">The sequence shown here is derived from an EMBL/GenBank/DDBJ whole genome shotgun (WGS) entry which is preliminary data.</text>
</comment>
<dbReference type="GO" id="GO:0016747">
    <property type="term" value="F:acyltransferase activity, transferring groups other than amino-acyl groups"/>
    <property type="evidence" value="ECO:0007669"/>
    <property type="project" value="InterPro"/>
</dbReference>
<gene>
    <name evidence="8" type="ORF">PSU93_04470</name>
</gene>
<dbReference type="SUPFAM" id="SSF55729">
    <property type="entry name" value="Acyl-CoA N-acyltransferases (Nat)"/>
    <property type="match status" value="1"/>
</dbReference>
<sequence>MSENKKICSPDHLIVLHDTEGFRSGEETLDTWLHKRAFANMEASASRTYVICPSGLHKVIGYYAICMGQIFSQEVIGSMRRNMPRQIPAVILGRLAIDQRWQDQGLGKALLQDAVQRSARAAKEVSARLLVAHAISPEAEAFYLHYGFTRLPTETPTYALDLIKFADLS</sequence>
<name>A0AA43Q613_9GAMM</name>
<keyword evidence="4" id="KW-0808">Transferase</keyword>
<accession>A0AA43Q613</accession>
<evidence type="ECO:0000313" key="8">
    <source>
        <dbReference type="EMBL" id="MDI1230389.1"/>
    </source>
</evidence>
<comment type="similarity">
    <text evidence="1">Belongs to the acetyltransferase family. GNAT subfamily.</text>
</comment>
<evidence type="ECO:0000256" key="5">
    <source>
        <dbReference type="ARBA" id="ARBA00023315"/>
    </source>
</evidence>
<evidence type="ECO:0000259" key="7">
    <source>
        <dbReference type="PROSITE" id="PS51186"/>
    </source>
</evidence>
<evidence type="ECO:0000256" key="2">
    <source>
        <dbReference type="ARBA" id="ARBA00022491"/>
    </source>
</evidence>
<keyword evidence="2" id="KW-0678">Repressor</keyword>
<dbReference type="Gene3D" id="3.40.630.30">
    <property type="match status" value="1"/>
</dbReference>
<evidence type="ECO:0000256" key="3">
    <source>
        <dbReference type="ARBA" id="ARBA00022649"/>
    </source>
</evidence>
<dbReference type="PROSITE" id="PS51186">
    <property type="entry name" value="GNAT"/>
    <property type="match status" value="1"/>
</dbReference>
<dbReference type="CDD" id="cd04301">
    <property type="entry name" value="NAT_SF"/>
    <property type="match status" value="1"/>
</dbReference>
<evidence type="ECO:0000256" key="1">
    <source>
        <dbReference type="ARBA" id="ARBA00009342"/>
    </source>
</evidence>